<proteinExistence type="predicted"/>
<evidence type="ECO:0000313" key="2">
    <source>
        <dbReference type="EMBL" id="EJD36948.1"/>
    </source>
</evidence>
<feature type="compositionally biased region" description="Basic and acidic residues" evidence="1">
    <location>
        <begin position="152"/>
        <end position="162"/>
    </location>
</feature>
<dbReference type="AlphaFoldDB" id="J0LGQ2"/>
<keyword evidence="3" id="KW-1185">Reference proteome</keyword>
<evidence type="ECO:0000313" key="3">
    <source>
        <dbReference type="Proteomes" id="UP000006514"/>
    </source>
</evidence>
<gene>
    <name evidence="2" type="ORF">AURDEDRAFT_116984</name>
</gene>
<protein>
    <submittedName>
        <fullName evidence="2">Uncharacterized protein</fullName>
    </submittedName>
</protein>
<dbReference type="KEGG" id="adl:AURDEDRAFT_116984"/>
<feature type="compositionally biased region" description="Low complexity" evidence="1">
    <location>
        <begin position="131"/>
        <end position="141"/>
    </location>
</feature>
<accession>J0LGQ2</accession>
<organism evidence="2 3">
    <name type="scientific">Auricularia subglabra (strain TFB-10046 / SS5)</name>
    <name type="common">White-rot fungus</name>
    <name type="synonym">Auricularia delicata (strain TFB10046)</name>
    <dbReference type="NCBI Taxonomy" id="717982"/>
    <lineage>
        <taxon>Eukaryota</taxon>
        <taxon>Fungi</taxon>
        <taxon>Dikarya</taxon>
        <taxon>Basidiomycota</taxon>
        <taxon>Agaricomycotina</taxon>
        <taxon>Agaricomycetes</taxon>
        <taxon>Auriculariales</taxon>
        <taxon>Auriculariaceae</taxon>
        <taxon>Auricularia</taxon>
    </lineage>
</organism>
<dbReference type="InParanoid" id="J0LGQ2"/>
<evidence type="ECO:0000256" key="1">
    <source>
        <dbReference type="SAM" id="MobiDB-lite"/>
    </source>
</evidence>
<dbReference type="Proteomes" id="UP000006514">
    <property type="component" value="Unassembled WGS sequence"/>
</dbReference>
<dbReference type="EMBL" id="JH687850">
    <property type="protein sequence ID" value="EJD36948.1"/>
    <property type="molecule type" value="Genomic_DNA"/>
</dbReference>
<name>J0LGQ2_AURST</name>
<feature type="region of interest" description="Disordered" evidence="1">
    <location>
        <begin position="97"/>
        <end position="162"/>
    </location>
</feature>
<sequence>MSGPTRVTPRNLYRSLCRDNFPRYPPPRCCVRTGRLGRTASLPASKLTVAPSSVRRASQAQGNHPRANLRHLKTLLPLSYDPAIARRPRWPFRAGVVMRQESSRMPRSLQDPLYPAPGGSTPPRGVLLDPRGAGSSTLRSRGSTRRRQYSHTSRDSQQRPLR</sequence>
<reference evidence="3" key="1">
    <citation type="journal article" date="2012" name="Science">
        <title>The Paleozoic origin of enzymatic lignin decomposition reconstructed from 31 fungal genomes.</title>
        <authorList>
            <person name="Floudas D."/>
            <person name="Binder M."/>
            <person name="Riley R."/>
            <person name="Barry K."/>
            <person name="Blanchette R.A."/>
            <person name="Henrissat B."/>
            <person name="Martinez A.T."/>
            <person name="Otillar R."/>
            <person name="Spatafora J.W."/>
            <person name="Yadav J.S."/>
            <person name="Aerts A."/>
            <person name="Benoit I."/>
            <person name="Boyd A."/>
            <person name="Carlson A."/>
            <person name="Copeland A."/>
            <person name="Coutinho P.M."/>
            <person name="de Vries R.P."/>
            <person name="Ferreira P."/>
            <person name="Findley K."/>
            <person name="Foster B."/>
            <person name="Gaskell J."/>
            <person name="Glotzer D."/>
            <person name="Gorecki P."/>
            <person name="Heitman J."/>
            <person name="Hesse C."/>
            <person name="Hori C."/>
            <person name="Igarashi K."/>
            <person name="Jurgens J.A."/>
            <person name="Kallen N."/>
            <person name="Kersten P."/>
            <person name="Kohler A."/>
            <person name="Kuees U."/>
            <person name="Kumar T.K.A."/>
            <person name="Kuo A."/>
            <person name="LaButti K."/>
            <person name="Larrondo L.F."/>
            <person name="Lindquist E."/>
            <person name="Ling A."/>
            <person name="Lombard V."/>
            <person name="Lucas S."/>
            <person name="Lundell T."/>
            <person name="Martin R."/>
            <person name="McLaughlin D.J."/>
            <person name="Morgenstern I."/>
            <person name="Morin E."/>
            <person name="Murat C."/>
            <person name="Nagy L.G."/>
            <person name="Nolan M."/>
            <person name="Ohm R.A."/>
            <person name="Patyshakuliyeva A."/>
            <person name="Rokas A."/>
            <person name="Ruiz-Duenas F.J."/>
            <person name="Sabat G."/>
            <person name="Salamov A."/>
            <person name="Samejima M."/>
            <person name="Schmutz J."/>
            <person name="Slot J.C."/>
            <person name="St John F."/>
            <person name="Stenlid J."/>
            <person name="Sun H."/>
            <person name="Sun S."/>
            <person name="Syed K."/>
            <person name="Tsang A."/>
            <person name="Wiebenga A."/>
            <person name="Young D."/>
            <person name="Pisabarro A."/>
            <person name="Eastwood D.C."/>
            <person name="Martin F."/>
            <person name="Cullen D."/>
            <person name="Grigoriev I.V."/>
            <person name="Hibbett D.S."/>
        </authorList>
    </citation>
    <scope>NUCLEOTIDE SEQUENCE [LARGE SCALE GENOMIC DNA]</scope>
    <source>
        <strain evidence="3">TFB10046</strain>
    </source>
</reference>